<evidence type="ECO:0000256" key="1">
    <source>
        <dbReference type="ARBA" id="ARBA00022729"/>
    </source>
</evidence>
<name>A0ABV8NZ90_9BURK</name>
<comment type="caution">
    <text evidence="4">The sequence shown here is derived from an EMBL/GenBank/DDBJ whole genome shotgun (WGS) entry which is preliminary data.</text>
</comment>
<evidence type="ECO:0000313" key="5">
    <source>
        <dbReference type="Proteomes" id="UP001595848"/>
    </source>
</evidence>
<evidence type="ECO:0000313" key="4">
    <source>
        <dbReference type="EMBL" id="MFC4200787.1"/>
    </source>
</evidence>
<dbReference type="Pfam" id="PF13458">
    <property type="entry name" value="Peripla_BP_6"/>
    <property type="match status" value="1"/>
</dbReference>
<dbReference type="CDD" id="cd06343">
    <property type="entry name" value="PBP1_ABC_ligand_binding-like"/>
    <property type="match status" value="1"/>
</dbReference>
<reference evidence="5" key="1">
    <citation type="journal article" date="2019" name="Int. J. Syst. Evol. Microbiol.">
        <title>The Global Catalogue of Microorganisms (GCM) 10K type strain sequencing project: providing services to taxonomists for standard genome sequencing and annotation.</title>
        <authorList>
            <consortium name="The Broad Institute Genomics Platform"/>
            <consortium name="The Broad Institute Genome Sequencing Center for Infectious Disease"/>
            <person name="Wu L."/>
            <person name="Ma J."/>
        </authorList>
    </citation>
    <scope>NUCLEOTIDE SEQUENCE [LARGE SCALE GENOMIC DNA]</scope>
    <source>
        <strain evidence="5">LMG 24813</strain>
    </source>
</reference>
<dbReference type="Proteomes" id="UP001595848">
    <property type="component" value="Unassembled WGS sequence"/>
</dbReference>
<feature type="domain" description="Leucine-binding protein" evidence="3">
    <location>
        <begin position="35"/>
        <end position="381"/>
    </location>
</feature>
<keyword evidence="5" id="KW-1185">Reference proteome</keyword>
<feature type="signal peptide" evidence="2">
    <location>
        <begin position="1"/>
        <end position="25"/>
    </location>
</feature>
<evidence type="ECO:0000256" key="2">
    <source>
        <dbReference type="SAM" id="SignalP"/>
    </source>
</evidence>
<evidence type="ECO:0000259" key="3">
    <source>
        <dbReference type="Pfam" id="PF13458"/>
    </source>
</evidence>
<proteinExistence type="predicted"/>
<gene>
    <name evidence="4" type="ORF">ACFOY1_07460</name>
</gene>
<feature type="chain" id="PRO_5045298116" evidence="2">
    <location>
        <begin position="26"/>
        <end position="392"/>
    </location>
</feature>
<dbReference type="PANTHER" id="PTHR47235">
    <property type="entry name" value="BLR6548 PROTEIN"/>
    <property type="match status" value="1"/>
</dbReference>
<dbReference type="InterPro" id="IPR028081">
    <property type="entry name" value="Leu-bd"/>
</dbReference>
<sequence>MRRIGTWLKAAGVAAGVLAWGCCTAQTTTGITKNSIKIGLIGPMTGPAALFGKAVFGAEAIYRRINDQGGINGRKIELVREDTGCDPARGMAAVKKLIYQDQVFAIDGGLCSNVVVAVKPEIEKARIPFMGLGAATPKLAEPFVPTIYQPVATTDIVGRALVDFAMSKPGTKKIAFVSHSDDWGKSNLEPALDQLKRKYGLQPIANLTMERGSTDATPQILRLRKSGAEFVIVMMYPAEVAIFMRDAYKYGLKLPTLAPQSISLDDTRDRAGGPATVRNFFVFYPYAHPVDSPQMRKWADLIKKYYPSERIESFSFLGMSGALAMVKAMQDAGPDLSREKLVHALDKIQGFDTGIASAPLTFTAQDHAGIKGGAMATYKDGKVVVVKDWQGK</sequence>
<protein>
    <submittedName>
        <fullName evidence="4">ABC transporter substrate-binding protein</fullName>
    </submittedName>
</protein>
<keyword evidence="1 2" id="KW-0732">Signal</keyword>
<organism evidence="4 5">
    <name type="scientific">Candidimonas humi</name>
    <dbReference type="NCBI Taxonomy" id="683355"/>
    <lineage>
        <taxon>Bacteria</taxon>
        <taxon>Pseudomonadati</taxon>
        <taxon>Pseudomonadota</taxon>
        <taxon>Betaproteobacteria</taxon>
        <taxon>Burkholderiales</taxon>
        <taxon>Alcaligenaceae</taxon>
        <taxon>Candidimonas</taxon>
    </lineage>
</organism>
<dbReference type="RefSeq" id="WP_217963993.1">
    <property type="nucleotide sequence ID" value="NZ_JAHTBN010000003.1"/>
</dbReference>
<dbReference type="EMBL" id="JBHSBV010000002">
    <property type="protein sequence ID" value="MFC4200787.1"/>
    <property type="molecule type" value="Genomic_DNA"/>
</dbReference>
<dbReference type="PANTHER" id="PTHR47235:SF1">
    <property type="entry name" value="BLR6548 PROTEIN"/>
    <property type="match status" value="1"/>
</dbReference>
<accession>A0ABV8NZ90</accession>